<gene>
    <name evidence="3" type="primary">LOC103582789</name>
</gene>
<reference evidence="3" key="1">
    <citation type="submission" date="2025-08" db="UniProtKB">
        <authorList>
            <consortium name="RefSeq"/>
        </authorList>
    </citation>
    <scope>IDENTIFICATION</scope>
</reference>
<evidence type="ECO:0000313" key="3">
    <source>
        <dbReference type="RefSeq" id="XP_008562512.1"/>
    </source>
</evidence>
<dbReference type="Gene3D" id="3.10.20.90">
    <property type="entry name" value="Phosphatidylinositol 3-kinase Catalytic Subunit, Chain A, domain 1"/>
    <property type="match status" value="1"/>
</dbReference>
<dbReference type="Pfam" id="PF09379">
    <property type="entry name" value="FERM_N"/>
    <property type="match status" value="1"/>
</dbReference>
<accession>A0ABM0Q2C1</accession>
<dbReference type="InterPro" id="IPR035963">
    <property type="entry name" value="FERM_2"/>
</dbReference>
<dbReference type="Proteomes" id="UP000694923">
    <property type="component" value="Unplaced"/>
</dbReference>
<dbReference type="RefSeq" id="XP_008562512.1">
    <property type="nucleotide sequence ID" value="XM_008564290.1"/>
</dbReference>
<feature type="non-terminal residue" evidence="3">
    <location>
        <position position="1"/>
    </location>
</feature>
<dbReference type="Gene3D" id="1.20.80.10">
    <property type="match status" value="1"/>
</dbReference>
<dbReference type="SUPFAM" id="SSF47031">
    <property type="entry name" value="Second domain of FERM"/>
    <property type="match status" value="1"/>
</dbReference>
<proteinExistence type="predicted"/>
<dbReference type="PANTHER" id="PTHR13429:SF11">
    <property type="entry name" value="FERM DOMAIN-CONTAINING PROTEIN 6"/>
    <property type="match status" value="1"/>
</dbReference>
<organism evidence="2 3">
    <name type="scientific">Galeopterus variegatus</name>
    <name type="common">Malayan flying lemur</name>
    <name type="synonym">Cynocephalus variegatus</name>
    <dbReference type="NCBI Taxonomy" id="482537"/>
    <lineage>
        <taxon>Eukaryota</taxon>
        <taxon>Metazoa</taxon>
        <taxon>Chordata</taxon>
        <taxon>Craniata</taxon>
        <taxon>Vertebrata</taxon>
        <taxon>Euteleostomi</taxon>
        <taxon>Mammalia</taxon>
        <taxon>Eutheria</taxon>
        <taxon>Euarchontoglires</taxon>
        <taxon>Dermoptera</taxon>
        <taxon>Cynocephalidae</taxon>
        <taxon>Galeopterus</taxon>
    </lineage>
</organism>
<dbReference type="InterPro" id="IPR014352">
    <property type="entry name" value="FERM/acyl-CoA-bd_prot_sf"/>
</dbReference>
<dbReference type="GeneID" id="103582789"/>
<keyword evidence="2" id="KW-1185">Reference proteome</keyword>
<dbReference type="InterPro" id="IPR019748">
    <property type="entry name" value="FERM_central"/>
</dbReference>
<dbReference type="InterPro" id="IPR029071">
    <property type="entry name" value="Ubiquitin-like_domsf"/>
</dbReference>
<dbReference type="InterPro" id="IPR000299">
    <property type="entry name" value="FERM_domain"/>
</dbReference>
<evidence type="ECO:0000259" key="1">
    <source>
        <dbReference type="PROSITE" id="PS50057"/>
    </source>
</evidence>
<sequence length="152" mass="18251">VKILCHQLLVQVCDLLRLKDCHLFGLSVIQNNEHVYMELSQKLYKYCPKEWKKEASKGIDQFGPPMIIHFRVQYYVENGRLISDRAARFYYYWHLRKQVLHSQCVLREEAYFLLAAFALQADLGNFKRNKHYGKYFEPEAYFPSWVGTVFRF</sequence>
<name>A0ABM0Q2C1_GALVR</name>
<feature type="domain" description="FERM" evidence="1">
    <location>
        <begin position="1"/>
        <end position="152"/>
    </location>
</feature>
<dbReference type="Pfam" id="PF00373">
    <property type="entry name" value="FERM_M"/>
    <property type="match status" value="1"/>
</dbReference>
<dbReference type="PANTHER" id="PTHR13429">
    <property type="entry name" value="FERM DOMAIN (PROTEIN4.1-EZRIN-RADIXIN-MOESIN) FAMILY"/>
    <property type="match status" value="1"/>
</dbReference>
<protein>
    <submittedName>
        <fullName evidence="3">FERM domain-containing protein 6-like</fullName>
    </submittedName>
</protein>
<dbReference type="SUPFAM" id="SSF54236">
    <property type="entry name" value="Ubiquitin-like"/>
    <property type="match status" value="1"/>
</dbReference>
<dbReference type="CDD" id="cd14473">
    <property type="entry name" value="FERM_B-lobe"/>
    <property type="match status" value="1"/>
</dbReference>
<dbReference type="InterPro" id="IPR018979">
    <property type="entry name" value="FERM_N"/>
</dbReference>
<evidence type="ECO:0000313" key="2">
    <source>
        <dbReference type="Proteomes" id="UP000694923"/>
    </source>
</evidence>
<dbReference type="InterPro" id="IPR047145">
    <property type="entry name" value="FRMD6-like"/>
</dbReference>
<dbReference type="PROSITE" id="PS50057">
    <property type="entry name" value="FERM_3"/>
    <property type="match status" value="1"/>
</dbReference>